<evidence type="ECO:0000259" key="15">
    <source>
        <dbReference type="PROSITE" id="PS50893"/>
    </source>
</evidence>
<feature type="compositionally biased region" description="Polar residues" evidence="13">
    <location>
        <begin position="848"/>
        <end position="873"/>
    </location>
</feature>
<dbReference type="InterPro" id="IPR044746">
    <property type="entry name" value="ABCC_6TM_D1"/>
</dbReference>
<feature type="transmembrane region" description="Helical" evidence="14">
    <location>
        <begin position="999"/>
        <end position="1023"/>
    </location>
</feature>
<keyword evidence="18" id="KW-1185">Reference proteome</keyword>
<dbReference type="EMBL" id="MU004232">
    <property type="protein sequence ID" value="KAF2672384.1"/>
    <property type="molecule type" value="Genomic_DNA"/>
</dbReference>
<proteinExistence type="inferred from homology"/>
<dbReference type="Pfam" id="PF00664">
    <property type="entry name" value="ABC_membrane"/>
    <property type="match status" value="2"/>
</dbReference>
<dbReference type="FunFam" id="1.20.1560.10:FF:000001">
    <property type="entry name" value="ATP-binding cassette subfamily C member 1"/>
    <property type="match status" value="1"/>
</dbReference>
<evidence type="ECO:0000256" key="6">
    <source>
        <dbReference type="ARBA" id="ARBA00022692"/>
    </source>
</evidence>
<keyword evidence="10" id="KW-1278">Translocase</keyword>
<dbReference type="FunFam" id="1.20.1560.10:FF:000020">
    <property type="entry name" value="ABC metal ion transporter"/>
    <property type="match status" value="1"/>
</dbReference>
<feature type="transmembrane region" description="Helical" evidence="14">
    <location>
        <begin position="1189"/>
        <end position="1207"/>
    </location>
</feature>
<dbReference type="CDD" id="cd18579">
    <property type="entry name" value="ABC_6TM_ABCC_D1"/>
    <property type="match status" value="1"/>
</dbReference>
<dbReference type="SUPFAM" id="SSF52540">
    <property type="entry name" value="P-loop containing nucleoside triphosphate hydrolases"/>
    <property type="match status" value="2"/>
</dbReference>
<evidence type="ECO:0000313" key="17">
    <source>
        <dbReference type="EMBL" id="KAF2672384.1"/>
    </source>
</evidence>
<keyword evidence="5" id="KW-0926">Vacuole</keyword>
<feature type="domain" description="ABC transmembrane type-1" evidence="16">
    <location>
        <begin position="962"/>
        <end position="1243"/>
    </location>
</feature>
<feature type="domain" description="ABC transporter" evidence="15">
    <location>
        <begin position="617"/>
        <end position="843"/>
    </location>
</feature>
<keyword evidence="9" id="KW-0067">ATP-binding</keyword>
<evidence type="ECO:0000256" key="13">
    <source>
        <dbReference type="SAM" id="MobiDB-lite"/>
    </source>
</evidence>
<feature type="region of interest" description="Disordered" evidence="13">
    <location>
        <begin position="848"/>
        <end position="903"/>
    </location>
</feature>
<dbReference type="CDD" id="cd18603">
    <property type="entry name" value="ABC_6TM_MRP1_2_3_6_D2_like"/>
    <property type="match status" value="1"/>
</dbReference>
<keyword evidence="3" id="KW-0813">Transport</keyword>
<dbReference type="SUPFAM" id="SSF90123">
    <property type="entry name" value="ABC transporter transmembrane region"/>
    <property type="match status" value="2"/>
</dbReference>
<evidence type="ECO:0000256" key="3">
    <source>
        <dbReference type="ARBA" id="ARBA00022448"/>
    </source>
</evidence>
<dbReference type="InterPro" id="IPR050173">
    <property type="entry name" value="ABC_transporter_C-like"/>
</dbReference>
<feature type="domain" description="ABC transmembrane type-1" evidence="16">
    <location>
        <begin position="302"/>
        <end position="581"/>
    </location>
</feature>
<dbReference type="Pfam" id="PF00005">
    <property type="entry name" value="ABC_tran"/>
    <property type="match status" value="2"/>
</dbReference>
<dbReference type="Gene3D" id="3.40.50.300">
    <property type="entry name" value="P-loop containing nucleotide triphosphate hydrolases"/>
    <property type="match status" value="2"/>
</dbReference>
<dbReference type="SMART" id="SM00382">
    <property type="entry name" value="AAA"/>
    <property type="match status" value="2"/>
</dbReference>
<evidence type="ECO:0000256" key="10">
    <source>
        <dbReference type="ARBA" id="ARBA00022967"/>
    </source>
</evidence>
<evidence type="ECO:0000256" key="4">
    <source>
        <dbReference type="ARBA" id="ARBA00022553"/>
    </source>
</evidence>
<feature type="transmembrane region" description="Helical" evidence="14">
    <location>
        <begin position="441"/>
        <end position="460"/>
    </location>
</feature>
<dbReference type="CDD" id="cd03244">
    <property type="entry name" value="ABCC_MRP_domain2"/>
    <property type="match status" value="1"/>
</dbReference>
<dbReference type="InterPro" id="IPR027417">
    <property type="entry name" value="P-loop_NTPase"/>
</dbReference>
<keyword evidence="11 14" id="KW-1133">Transmembrane helix</keyword>
<dbReference type="FunFam" id="3.40.50.300:FF:000565">
    <property type="entry name" value="ABC bile acid transporter"/>
    <property type="match status" value="1"/>
</dbReference>
<evidence type="ECO:0000259" key="16">
    <source>
        <dbReference type="PROSITE" id="PS50929"/>
    </source>
</evidence>
<evidence type="ECO:0000256" key="11">
    <source>
        <dbReference type="ARBA" id="ARBA00022989"/>
    </source>
</evidence>
<evidence type="ECO:0000256" key="5">
    <source>
        <dbReference type="ARBA" id="ARBA00022554"/>
    </source>
</evidence>
<dbReference type="GO" id="GO:0000329">
    <property type="term" value="C:fungal-type vacuole membrane"/>
    <property type="evidence" value="ECO:0007669"/>
    <property type="project" value="UniProtKB-ARBA"/>
</dbReference>
<keyword evidence="6 14" id="KW-0812">Transmembrane</keyword>
<dbReference type="PROSITE" id="PS00211">
    <property type="entry name" value="ABC_TRANSPORTER_1"/>
    <property type="match status" value="2"/>
</dbReference>
<evidence type="ECO:0000256" key="9">
    <source>
        <dbReference type="ARBA" id="ARBA00022840"/>
    </source>
</evidence>
<dbReference type="GO" id="GO:0042592">
    <property type="term" value="P:homeostatic process"/>
    <property type="evidence" value="ECO:0007669"/>
    <property type="project" value="UniProtKB-ARBA"/>
</dbReference>
<dbReference type="Gene3D" id="1.20.1560.10">
    <property type="entry name" value="ABC transporter type 1, transmembrane domain"/>
    <property type="match status" value="2"/>
</dbReference>
<feature type="compositionally biased region" description="Acidic residues" evidence="13">
    <location>
        <begin position="874"/>
        <end position="884"/>
    </location>
</feature>
<dbReference type="InterPro" id="IPR017871">
    <property type="entry name" value="ABC_transporter-like_CS"/>
</dbReference>
<evidence type="ECO:0000313" key="18">
    <source>
        <dbReference type="Proteomes" id="UP000799302"/>
    </source>
</evidence>
<feature type="transmembrane region" description="Helical" evidence="14">
    <location>
        <begin position="152"/>
        <end position="172"/>
    </location>
</feature>
<dbReference type="FunFam" id="3.40.50.300:FF:000450">
    <property type="entry name" value="ABC transporter C family member 2"/>
    <property type="match status" value="1"/>
</dbReference>
<keyword evidence="8" id="KW-0547">Nucleotide-binding</keyword>
<evidence type="ECO:0000256" key="14">
    <source>
        <dbReference type="SAM" id="Phobius"/>
    </source>
</evidence>
<feature type="transmembrane region" description="Helical" evidence="14">
    <location>
        <begin position="84"/>
        <end position="109"/>
    </location>
</feature>
<feature type="transmembrane region" description="Helical" evidence="14">
    <location>
        <begin position="51"/>
        <end position="72"/>
    </location>
</feature>
<organism evidence="17 18">
    <name type="scientific">Microthyrium microscopicum</name>
    <dbReference type="NCBI Taxonomy" id="703497"/>
    <lineage>
        <taxon>Eukaryota</taxon>
        <taxon>Fungi</taxon>
        <taxon>Dikarya</taxon>
        <taxon>Ascomycota</taxon>
        <taxon>Pezizomycotina</taxon>
        <taxon>Dothideomycetes</taxon>
        <taxon>Dothideomycetes incertae sedis</taxon>
        <taxon>Microthyriales</taxon>
        <taxon>Microthyriaceae</taxon>
        <taxon>Microthyrium</taxon>
    </lineage>
</organism>
<feature type="transmembrane region" description="Helical" evidence="14">
    <location>
        <begin position="121"/>
        <end position="140"/>
    </location>
</feature>
<sequence>MAAEGLSATIVTFNKTILEPTNNRQFFCHNYEGWGPFSDGYYDFTPCFVDVPVVAVSLFGIITGAITIWYLLNKQSKQPTPKDWHYYTKLVLVSGIAISTSLQALIQIFAYNDVWIGDFRFWSTFLQVASLGVAFTIHELEHERSRVPSATLLFFWLFYPIVNGIKARSLYIRGVENYQTIFALLVTNLVLSKILFFLEVYIEKKQSPYRKIGDLKEYPSEYANIFSQLSFGWLTPFIKFGYKTYITQEDLWNVPVRNTAGINCDEFSSSWTKQVYKQNPSVWVALLKTYGKRYVCFVPVKLFGDSLAYIQPQLLRLLIEFVESYSGKTPDPVLRGFMIAGGMFAVSLGQSICNNTFMNFAFEIGQNVKSGLISNIYRKSLRLSNSGRASKSTGDIVNLMAVDTLRISEVSRQGHQLWSAPFQIILCMISLVQLLGWVGLAGVGVMAFMVPLNMWIAKLMKKYQKVQMRNKDQRTKITTEILQNMKSIKLYSWTEAFAAKLTHIRNDLELKTLRKIGGTQAASRFCWNATPFFVSCTTFTLYVMFKDKPLSIDLVFPALTLFNLLTMPLQQLPNVITSVVESTVAAGRLTEFFTADEIQLDAVNRQPAAKKIGQESVRVRKAAFSWGSDEGERATLAKIDFTAHKGELNCIVGRVGSGKSSLLQALLGDLHKIRGEVTVCGSIAYVAQNAWIINASVRDNVLFGHHYDAAFYQATIKACALVEDLAVLPDGDRTEVGEKGISLSGGQKARLQLARAVYARADVYLLDDILSAVDQHVGRHIINHVVGPRGLLRHKTRILATNSIPVLKEANHIMLLSEGRIVEHGTYLEAIAKKTAIAALIDTVKSSSDQQADTPVSSASSPTKLSHANSSADASDEDPLSDYDDEKHALRDEKDSRDSTDTLERLSISSITKNKESDEEIALLPVSRQTQTKEKSEQGKVKWDIYMEYARACNGHAVCLWFFAIMCTQSLQVSSSVWLKNWAEVNESSGANPEVVKNVGVYFALGISGSAMLVVQTMIMWLYCSIQASKKLHENMAHAMFRSPMSFFETTPMGRILNRFSTDMFRVDEAIGRSFSELFSNAAKTMFTLGVICVTSPLFICILIPLSVLYLWIQRYYLRTNRELKRLESISRSPIFAHFGESLSGLSTIRAFDQAQRWADENEHRVDNNNKAFFPAIHANRWLGIRLEFVGAMVVFGAATLSIVAVVRGGGPSAGMVGLAMSYALNITQALNWMVRLSVEVETNIVSVERVLEYSRLPSEAEDVIHNNRPAPTWPAKGAIQFNDYSMRYRPGLDLVLKNIALSIKSQEKIGVVGRTGAGKSSLTLSLFRIVEAAEGGIDIDGIDTSTIGLADLRSKLAIIPQDAALFEGTIRDNLDPKHSKSDEELWDALAHARLADHVSKMTNGLDAAVLEGGSNLSQGQKQLVSLARALLTSSSILVLDEATAAVDVETDALLQDTLRSDMFANRTIITIAHRINTIIDCDRIVVLNRGEVKEFGSPHELIASRRLFFELAKEAGLVDADGKR</sequence>
<evidence type="ECO:0000256" key="7">
    <source>
        <dbReference type="ARBA" id="ARBA00022737"/>
    </source>
</evidence>
<comment type="similarity">
    <text evidence="2">Belongs to the ABC transporter superfamily. ABCC family. Conjugate transporter (TC 3.A.1.208) subfamily.</text>
</comment>
<dbReference type="OrthoDB" id="6500128at2759"/>
<evidence type="ECO:0000256" key="12">
    <source>
        <dbReference type="ARBA" id="ARBA00023136"/>
    </source>
</evidence>
<name>A0A6A6UNA1_9PEZI</name>
<protein>
    <submittedName>
        <fullName evidence="17">ABC transporter family protein</fullName>
    </submittedName>
</protein>
<feature type="transmembrane region" description="Helical" evidence="14">
    <location>
        <begin position="178"/>
        <end position="202"/>
    </location>
</feature>
<keyword evidence="4" id="KW-0597">Phosphoprotein</keyword>
<dbReference type="InterPro" id="IPR003593">
    <property type="entry name" value="AAA+_ATPase"/>
</dbReference>
<feature type="domain" description="ABC transporter" evidence="15">
    <location>
        <begin position="1280"/>
        <end position="1515"/>
    </location>
</feature>
<dbReference type="CDD" id="cd03250">
    <property type="entry name" value="ABCC_MRP_domain1"/>
    <property type="match status" value="1"/>
</dbReference>
<feature type="transmembrane region" description="Helical" evidence="14">
    <location>
        <begin position="1087"/>
        <end position="1113"/>
    </location>
</feature>
<accession>A0A6A6UNA1</accession>
<dbReference type="InterPro" id="IPR003439">
    <property type="entry name" value="ABC_transporter-like_ATP-bd"/>
</dbReference>
<dbReference type="PROSITE" id="PS50893">
    <property type="entry name" value="ABC_TRANSPORTER_2"/>
    <property type="match status" value="2"/>
</dbReference>
<dbReference type="InterPro" id="IPR056227">
    <property type="entry name" value="TMD0_ABC"/>
</dbReference>
<reference evidence="17" key="1">
    <citation type="journal article" date="2020" name="Stud. Mycol.">
        <title>101 Dothideomycetes genomes: a test case for predicting lifestyles and emergence of pathogens.</title>
        <authorList>
            <person name="Haridas S."/>
            <person name="Albert R."/>
            <person name="Binder M."/>
            <person name="Bloem J."/>
            <person name="Labutti K."/>
            <person name="Salamov A."/>
            <person name="Andreopoulos B."/>
            <person name="Baker S."/>
            <person name="Barry K."/>
            <person name="Bills G."/>
            <person name="Bluhm B."/>
            <person name="Cannon C."/>
            <person name="Castanera R."/>
            <person name="Culley D."/>
            <person name="Daum C."/>
            <person name="Ezra D."/>
            <person name="Gonzalez J."/>
            <person name="Henrissat B."/>
            <person name="Kuo A."/>
            <person name="Liang C."/>
            <person name="Lipzen A."/>
            <person name="Lutzoni F."/>
            <person name="Magnuson J."/>
            <person name="Mondo S."/>
            <person name="Nolan M."/>
            <person name="Ohm R."/>
            <person name="Pangilinan J."/>
            <person name="Park H.-J."/>
            <person name="Ramirez L."/>
            <person name="Alfaro M."/>
            <person name="Sun H."/>
            <person name="Tritt A."/>
            <person name="Yoshinaga Y."/>
            <person name="Zwiers L.-H."/>
            <person name="Turgeon B."/>
            <person name="Goodwin S."/>
            <person name="Spatafora J."/>
            <person name="Crous P."/>
            <person name="Grigoriev I."/>
        </authorList>
    </citation>
    <scope>NUCLEOTIDE SEQUENCE</scope>
    <source>
        <strain evidence="17">CBS 115976</strain>
    </source>
</reference>
<dbReference type="Proteomes" id="UP000799302">
    <property type="component" value="Unassembled WGS sequence"/>
</dbReference>
<dbReference type="PROSITE" id="PS50929">
    <property type="entry name" value="ABC_TM1F"/>
    <property type="match status" value="2"/>
</dbReference>
<dbReference type="GO" id="GO:0016887">
    <property type="term" value="F:ATP hydrolysis activity"/>
    <property type="evidence" value="ECO:0007669"/>
    <property type="project" value="InterPro"/>
</dbReference>
<dbReference type="InterPro" id="IPR036640">
    <property type="entry name" value="ABC1_TM_sf"/>
</dbReference>
<gene>
    <name evidence="17" type="ORF">BT63DRAFT_194872</name>
</gene>
<dbReference type="Pfam" id="PF24357">
    <property type="entry name" value="TMD0_ABC"/>
    <property type="match status" value="1"/>
</dbReference>
<feature type="compositionally biased region" description="Basic and acidic residues" evidence="13">
    <location>
        <begin position="885"/>
        <end position="903"/>
    </location>
</feature>
<keyword evidence="7" id="KW-0677">Repeat</keyword>
<keyword evidence="12 14" id="KW-0472">Membrane</keyword>
<dbReference type="InterPro" id="IPR011527">
    <property type="entry name" value="ABC1_TM_dom"/>
</dbReference>
<comment type="subcellular location">
    <subcellularLocation>
        <location evidence="1">Vacuole membrane</location>
        <topology evidence="1">Multi-pass membrane protein</topology>
    </subcellularLocation>
</comment>
<evidence type="ECO:0000256" key="2">
    <source>
        <dbReference type="ARBA" id="ARBA00009726"/>
    </source>
</evidence>
<dbReference type="GO" id="GO:0140359">
    <property type="term" value="F:ABC-type transporter activity"/>
    <property type="evidence" value="ECO:0007669"/>
    <property type="project" value="InterPro"/>
</dbReference>
<feature type="transmembrane region" description="Helical" evidence="14">
    <location>
        <begin position="957"/>
        <end position="979"/>
    </location>
</feature>
<dbReference type="PANTHER" id="PTHR24223">
    <property type="entry name" value="ATP-BINDING CASSETTE SUB-FAMILY C"/>
    <property type="match status" value="1"/>
</dbReference>
<evidence type="ECO:0000256" key="8">
    <source>
        <dbReference type="ARBA" id="ARBA00022741"/>
    </source>
</evidence>
<dbReference type="PANTHER" id="PTHR24223:SF443">
    <property type="entry name" value="MULTIDRUG-RESISTANCE LIKE PROTEIN 1, ISOFORM I"/>
    <property type="match status" value="1"/>
</dbReference>
<evidence type="ECO:0000256" key="1">
    <source>
        <dbReference type="ARBA" id="ARBA00004128"/>
    </source>
</evidence>
<dbReference type="GO" id="GO:0005524">
    <property type="term" value="F:ATP binding"/>
    <property type="evidence" value="ECO:0007669"/>
    <property type="project" value="UniProtKB-KW"/>
</dbReference>